<dbReference type="EMBL" id="JFAX01000012">
    <property type="protein sequence ID" value="EXI67165.1"/>
    <property type="molecule type" value="Genomic_DNA"/>
</dbReference>
<comment type="caution">
    <text evidence="2">The sequence shown here is derived from an EMBL/GenBank/DDBJ whole genome shotgun (WGS) entry which is preliminary data.</text>
</comment>
<feature type="domain" description="STAS" evidence="1">
    <location>
        <begin position="9"/>
        <end position="101"/>
    </location>
</feature>
<dbReference type="Gene3D" id="3.30.750.24">
    <property type="entry name" value="STAS domain"/>
    <property type="match status" value="1"/>
</dbReference>
<proteinExistence type="predicted"/>
<evidence type="ECO:0000313" key="2">
    <source>
        <dbReference type="EMBL" id="EXI67165.1"/>
    </source>
</evidence>
<sequence>MRASPTKRLVIDEDMTIYRAQEQKEQLLAALAAADQLELDLAGVGEIDTAGLQLLILLKREGLRQDKRLTISGHSPAVQHVLDFCNLVGVFGDPLVIPASA</sequence>
<dbReference type="STRING" id="1454001.AW08_02267"/>
<dbReference type="PANTHER" id="PTHR35849:SF2">
    <property type="entry name" value="BLR2341 PROTEIN"/>
    <property type="match status" value="1"/>
</dbReference>
<dbReference type="Proteomes" id="UP000020218">
    <property type="component" value="Unassembled WGS sequence"/>
</dbReference>
<dbReference type="CDD" id="cd07043">
    <property type="entry name" value="STAS_anti-anti-sigma_factors"/>
    <property type="match status" value="1"/>
</dbReference>
<dbReference type="InterPro" id="IPR002645">
    <property type="entry name" value="STAS_dom"/>
</dbReference>
<reference evidence="2" key="1">
    <citation type="submission" date="2014-02" db="EMBL/GenBank/DDBJ databases">
        <title>Expanding our view of genomic diversity in Candidatus Accumulibacter clades.</title>
        <authorList>
            <person name="Skennerton C.T."/>
            <person name="Barr J.J."/>
            <person name="Slater F.R."/>
            <person name="Bond P.L."/>
            <person name="Tyson G.W."/>
        </authorList>
    </citation>
    <scope>NUCLEOTIDE SEQUENCE [LARGE SCALE GENOMIC DNA]</scope>
</reference>
<dbReference type="AlphaFoldDB" id="A0A011NRK0"/>
<protein>
    <submittedName>
        <fullName evidence="2">Anti-anti-sigma factor</fullName>
    </submittedName>
</protein>
<dbReference type="PATRIC" id="fig|1454001.3.peg.2269"/>
<evidence type="ECO:0000313" key="3">
    <source>
        <dbReference type="Proteomes" id="UP000020218"/>
    </source>
</evidence>
<evidence type="ECO:0000259" key="1">
    <source>
        <dbReference type="PROSITE" id="PS50801"/>
    </source>
</evidence>
<gene>
    <name evidence="2" type="ORF">AW08_02267</name>
</gene>
<name>A0A011NRK0_9PROT</name>
<organism evidence="2 3">
    <name type="scientific">Candidatus Accumulibacter adjunctus</name>
    <dbReference type="NCBI Taxonomy" id="1454001"/>
    <lineage>
        <taxon>Bacteria</taxon>
        <taxon>Pseudomonadati</taxon>
        <taxon>Pseudomonadota</taxon>
        <taxon>Betaproteobacteria</taxon>
        <taxon>Candidatus Accumulibacter</taxon>
    </lineage>
</organism>
<dbReference type="InterPro" id="IPR058548">
    <property type="entry name" value="MlaB-like_STAS"/>
</dbReference>
<dbReference type="InterPro" id="IPR052746">
    <property type="entry name" value="MlaB_ABC_Transporter"/>
</dbReference>
<keyword evidence="3" id="KW-1185">Reference proteome</keyword>
<dbReference type="PANTHER" id="PTHR35849">
    <property type="entry name" value="BLR2341 PROTEIN"/>
    <property type="match status" value="1"/>
</dbReference>
<dbReference type="PROSITE" id="PS50801">
    <property type="entry name" value="STAS"/>
    <property type="match status" value="1"/>
</dbReference>
<dbReference type="SUPFAM" id="SSF52091">
    <property type="entry name" value="SpoIIaa-like"/>
    <property type="match status" value="1"/>
</dbReference>
<accession>A0A011NRK0</accession>
<dbReference type="Pfam" id="PF13466">
    <property type="entry name" value="STAS_2"/>
    <property type="match status" value="1"/>
</dbReference>
<dbReference type="InterPro" id="IPR036513">
    <property type="entry name" value="STAS_dom_sf"/>
</dbReference>